<evidence type="ECO:0000313" key="1">
    <source>
        <dbReference type="EMBL" id="MPL87227.1"/>
    </source>
</evidence>
<sequence length="108" mass="12809">MEKKERSTKKVKLVKKKKLLTIRSLSGDDWKIHPINSLLEREVASYLTQKGLYGQIGEITYKKDSILVYDCTPEFILSLRKNQLFDKHDYLIFHKKKGVNLPWVIKRF</sequence>
<organism evidence="1">
    <name type="scientific">bioreactor metagenome</name>
    <dbReference type="NCBI Taxonomy" id="1076179"/>
    <lineage>
        <taxon>unclassified sequences</taxon>
        <taxon>metagenomes</taxon>
        <taxon>ecological metagenomes</taxon>
    </lineage>
</organism>
<proteinExistence type="predicted"/>
<reference evidence="1" key="1">
    <citation type="submission" date="2019-08" db="EMBL/GenBank/DDBJ databases">
        <authorList>
            <person name="Kucharzyk K."/>
            <person name="Murdoch R.W."/>
            <person name="Higgins S."/>
            <person name="Loffler F."/>
        </authorList>
    </citation>
    <scope>NUCLEOTIDE SEQUENCE</scope>
</reference>
<dbReference type="AlphaFoldDB" id="A0A644V7P6"/>
<gene>
    <name evidence="1" type="ORF">SDC9_33223</name>
</gene>
<name>A0A644V7P6_9ZZZZ</name>
<protein>
    <submittedName>
        <fullName evidence="1">Uncharacterized protein</fullName>
    </submittedName>
</protein>
<accession>A0A644V7P6</accession>
<comment type="caution">
    <text evidence="1">The sequence shown here is derived from an EMBL/GenBank/DDBJ whole genome shotgun (WGS) entry which is preliminary data.</text>
</comment>
<dbReference type="EMBL" id="VSSQ01000235">
    <property type="protein sequence ID" value="MPL87227.1"/>
    <property type="molecule type" value="Genomic_DNA"/>
</dbReference>